<evidence type="ECO:0000313" key="11">
    <source>
        <dbReference type="EMBL" id="CAD5228646.1"/>
    </source>
</evidence>
<evidence type="ECO:0000256" key="9">
    <source>
        <dbReference type="PROSITE-ProRule" id="PRU00042"/>
    </source>
</evidence>
<feature type="domain" description="C2H2-type" evidence="10">
    <location>
        <begin position="311"/>
        <end position="338"/>
    </location>
</feature>
<gene>
    <name evidence="11" type="ORF">BOKJ2_LOCUS12782</name>
</gene>
<keyword evidence="4 9" id="KW-0863">Zinc-finger</keyword>
<feature type="domain" description="C2H2-type" evidence="10">
    <location>
        <begin position="284"/>
        <end position="308"/>
    </location>
</feature>
<dbReference type="InterPro" id="IPR051061">
    <property type="entry name" value="Zinc_finger_trans_reg"/>
</dbReference>
<dbReference type="Pfam" id="PF13912">
    <property type="entry name" value="zf-C2H2_6"/>
    <property type="match status" value="1"/>
</dbReference>
<dbReference type="PANTHER" id="PTHR46179">
    <property type="entry name" value="ZINC FINGER PROTEIN"/>
    <property type="match status" value="1"/>
</dbReference>
<keyword evidence="3" id="KW-0677">Repeat</keyword>
<feature type="domain" description="C2H2-type" evidence="10">
    <location>
        <begin position="227"/>
        <end position="254"/>
    </location>
</feature>
<protein>
    <recommendedName>
        <fullName evidence="10">C2H2-type domain-containing protein</fullName>
    </recommendedName>
</protein>
<evidence type="ECO:0000256" key="7">
    <source>
        <dbReference type="ARBA" id="ARBA00023163"/>
    </source>
</evidence>
<dbReference type="Pfam" id="PF00096">
    <property type="entry name" value="zf-C2H2"/>
    <property type="match status" value="2"/>
</dbReference>
<dbReference type="Proteomes" id="UP000614601">
    <property type="component" value="Unassembled WGS sequence"/>
</dbReference>
<dbReference type="PROSITE" id="PS50157">
    <property type="entry name" value="ZINC_FINGER_C2H2_2"/>
    <property type="match status" value="6"/>
</dbReference>
<dbReference type="GO" id="GO:0008270">
    <property type="term" value="F:zinc ion binding"/>
    <property type="evidence" value="ECO:0007669"/>
    <property type="project" value="UniProtKB-KW"/>
</dbReference>
<keyword evidence="12" id="KW-1185">Reference proteome</keyword>
<keyword evidence="6" id="KW-0805">Transcription regulation</keyword>
<dbReference type="GO" id="GO:0005634">
    <property type="term" value="C:nucleus"/>
    <property type="evidence" value="ECO:0007669"/>
    <property type="project" value="UniProtKB-SubCell"/>
</dbReference>
<keyword evidence="2" id="KW-0479">Metal-binding</keyword>
<dbReference type="OrthoDB" id="10039931at2759"/>
<evidence type="ECO:0000256" key="5">
    <source>
        <dbReference type="ARBA" id="ARBA00022833"/>
    </source>
</evidence>
<comment type="caution">
    <text evidence="11">The sequence shown here is derived from an EMBL/GenBank/DDBJ whole genome shotgun (WGS) entry which is preliminary data.</text>
</comment>
<dbReference type="PANTHER" id="PTHR46179:SF13">
    <property type="entry name" value="C2H2-TYPE DOMAIN-CONTAINING PROTEIN"/>
    <property type="match status" value="1"/>
</dbReference>
<dbReference type="EMBL" id="CAJFCW020000006">
    <property type="protein sequence ID" value="CAG9124796.1"/>
    <property type="molecule type" value="Genomic_DNA"/>
</dbReference>
<accession>A0A811LNH7</accession>
<evidence type="ECO:0000256" key="1">
    <source>
        <dbReference type="ARBA" id="ARBA00004123"/>
    </source>
</evidence>
<keyword evidence="5" id="KW-0862">Zinc</keyword>
<dbReference type="Proteomes" id="UP000783686">
    <property type="component" value="Unassembled WGS sequence"/>
</dbReference>
<dbReference type="PROSITE" id="PS00028">
    <property type="entry name" value="ZINC_FINGER_C2H2_1"/>
    <property type="match status" value="6"/>
</dbReference>
<dbReference type="SUPFAM" id="SSF57667">
    <property type="entry name" value="beta-beta-alpha zinc fingers"/>
    <property type="match status" value="4"/>
</dbReference>
<dbReference type="InterPro" id="IPR036236">
    <property type="entry name" value="Znf_C2H2_sf"/>
</dbReference>
<evidence type="ECO:0000256" key="8">
    <source>
        <dbReference type="ARBA" id="ARBA00023242"/>
    </source>
</evidence>
<feature type="domain" description="C2H2-type" evidence="10">
    <location>
        <begin position="253"/>
        <end position="283"/>
    </location>
</feature>
<feature type="domain" description="C2H2-type" evidence="10">
    <location>
        <begin position="164"/>
        <end position="194"/>
    </location>
</feature>
<dbReference type="SMART" id="SM00355">
    <property type="entry name" value="ZnF_C2H2"/>
    <property type="match status" value="10"/>
</dbReference>
<reference evidence="11" key="1">
    <citation type="submission" date="2020-09" db="EMBL/GenBank/DDBJ databases">
        <authorList>
            <person name="Kikuchi T."/>
        </authorList>
    </citation>
    <scope>NUCLEOTIDE SEQUENCE</scope>
    <source>
        <strain evidence="11">SH1</strain>
    </source>
</reference>
<dbReference type="FunFam" id="3.30.160.60:FF:000145">
    <property type="entry name" value="Zinc finger protein 574"/>
    <property type="match status" value="1"/>
</dbReference>
<dbReference type="InterPro" id="IPR013087">
    <property type="entry name" value="Znf_C2H2_type"/>
</dbReference>
<keyword evidence="8" id="KW-0539">Nucleus</keyword>
<dbReference type="Gene3D" id="3.30.160.60">
    <property type="entry name" value="Classic Zinc Finger"/>
    <property type="match status" value="4"/>
</dbReference>
<evidence type="ECO:0000259" key="10">
    <source>
        <dbReference type="PROSITE" id="PS50157"/>
    </source>
</evidence>
<dbReference type="EMBL" id="CAJFDH010000006">
    <property type="protein sequence ID" value="CAD5228646.1"/>
    <property type="molecule type" value="Genomic_DNA"/>
</dbReference>
<sequence>MMSVLDELMWTWVSGENPDENSFKCRWADCFMSLKDAAHLEAHLEEHVNHISTKWFPGALIACGIYGCTVHLNDPTELQSHIRLHIHHALCQKNGLKHIRQNCTNLTHCFFQPSAVVDHYEHPIVCCWMQCNAQFQKVSEFVKHLKDHAYCMDEVRYTDGNFYFECKWENNCESTFFDRFALSRHVIAHSDCKTVACPFCGTTFSSYQKLIEHSSRRAFEAENSHKYVCYLCQKFFGSSKLLREHCERHVKRFACPHEPCQYVANRESDMINHVESVHNKNRPFQCEQCTKSYVKKSDLTKHQASHSGLMFRCPHCSIEFAWQKQLKHHLQTHDPDYIKSPYLCHICGSTYQRGSALSKHLRTFHKLTVPPGFTRFQFKKCSDNMFRLETERVMADEMKFTMNLASPMYTNTQEYIM</sequence>
<dbReference type="AlphaFoldDB" id="A0A811LNH7"/>
<proteinExistence type="predicted"/>
<organism evidence="11 12">
    <name type="scientific">Bursaphelenchus okinawaensis</name>
    <dbReference type="NCBI Taxonomy" id="465554"/>
    <lineage>
        <taxon>Eukaryota</taxon>
        <taxon>Metazoa</taxon>
        <taxon>Ecdysozoa</taxon>
        <taxon>Nematoda</taxon>
        <taxon>Chromadorea</taxon>
        <taxon>Rhabditida</taxon>
        <taxon>Tylenchina</taxon>
        <taxon>Tylenchomorpha</taxon>
        <taxon>Aphelenchoidea</taxon>
        <taxon>Aphelenchoididae</taxon>
        <taxon>Bursaphelenchus</taxon>
    </lineage>
</organism>
<evidence type="ECO:0000256" key="3">
    <source>
        <dbReference type="ARBA" id="ARBA00022737"/>
    </source>
</evidence>
<evidence type="ECO:0000256" key="4">
    <source>
        <dbReference type="ARBA" id="ARBA00022771"/>
    </source>
</evidence>
<dbReference type="GO" id="GO:0006357">
    <property type="term" value="P:regulation of transcription by RNA polymerase II"/>
    <property type="evidence" value="ECO:0007669"/>
    <property type="project" value="TreeGrafter"/>
</dbReference>
<keyword evidence="7" id="KW-0804">Transcription</keyword>
<name>A0A811LNH7_9BILA</name>
<feature type="domain" description="C2H2-type" evidence="10">
    <location>
        <begin position="342"/>
        <end position="370"/>
    </location>
</feature>
<evidence type="ECO:0000256" key="2">
    <source>
        <dbReference type="ARBA" id="ARBA00022723"/>
    </source>
</evidence>
<comment type="subcellular location">
    <subcellularLocation>
        <location evidence="1">Nucleus</location>
    </subcellularLocation>
</comment>
<evidence type="ECO:0000313" key="12">
    <source>
        <dbReference type="Proteomes" id="UP000614601"/>
    </source>
</evidence>
<evidence type="ECO:0000256" key="6">
    <source>
        <dbReference type="ARBA" id="ARBA00023015"/>
    </source>
</evidence>